<protein>
    <submittedName>
        <fullName evidence="1">Uncharacterized protein</fullName>
    </submittedName>
</protein>
<dbReference type="Proteomes" id="UP000026915">
    <property type="component" value="Chromosome 8"/>
</dbReference>
<dbReference type="InParanoid" id="A0A061FE31"/>
<evidence type="ECO:0000313" key="1">
    <source>
        <dbReference type="EMBL" id="EOY15590.1"/>
    </source>
</evidence>
<dbReference type="HOGENOM" id="CLU_2377023_0_0_1"/>
<evidence type="ECO:0000313" key="2">
    <source>
        <dbReference type="Proteomes" id="UP000026915"/>
    </source>
</evidence>
<sequence>MSSRSGPLDVISPAFSWMATAQSSTRLQVDTMIRNADDKRLQIFGIQVGCLTSLSIILEMCSMMKSKAKIPTPQKVFGVDLAAANLLQFGHGNSL</sequence>
<organism evidence="1 2">
    <name type="scientific">Theobroma cacao</name>
    <name type="common">Cacao</name>
    <name type="synonym">Cocoa</name>
    <dbReference type="NCBI Taxonomy" id="3641"/>
    <lineage>
        <taxon>Eukaryota</taxon>
        <taxon>Viridiplantae</taxon>
        <taxon>Streptophyta</taxon>
        <taxon>Embryophyta</taxon>
        <taxon>Tracheophyta</taxon>
        <taxon>Spermatophyta</taxon>
        <taxon>Magnoliopsida</taxon>
        <taxon>eudicotyledons</taxon>
        <taxon>Gunneridae</taxon>
        <taxon>Pentapetalae</taxon>
        <taxon>rosids</taxon>
        <taxon>malvids</taxon>
        <taxon>Malvales</taxon>
        <taxon>Malvaceae</taxon>
        <taxon>Byttnerioideae</taxon>
        <taxon>Theobroma</taxon>
    </lineage>
</organism>
<keyword evidence="2" id="KW-1185">Reference proteome</keyword>
<dbReference type="EMBL" id="CM001886">
    <property type="protein sequence ID" value="EOY15590.1"/>
    <property type="molecule type" value="Genomic_DNA"/>
</dbReference>
<gene>
    <name evidence="1" type="ORF">TCM_034602</name>
</gene>
<name>A0A061FE31_THECC</name>
<dbReference type="AlphaFoldDB" id="A0A061FE31"/>
<accession>A0A061FE31</accession>
<dbReference type="Gramene" id="EOY15590">
    <property type="protein sequence ID" value="EOY15590"/>
    <property type="gene ID" value="TCM_034602"/>
</dbReference>
<proteinExistence type="predicted"/>
<reference evidence="1 2" key="1">
    <citation type="journal article" date="2013" name="Genome Biol.">
        <title>The genome sequence of the most widely cultivated cacao type and its use to identify candidate genes regulating pod color.</title>
        <authorList>
            <person name="Motamayor J.C."/>
            <person name="Mockaitis K."/>
            <person name="Schmutz J."/>
            <person name="Haiminen N."/>
            <person name="Iii D.L."/>
            <person name="Cornejo O."/>
            <person name="Findley S.D."/>
            <person name="Zheng P."/>
            <person name="Utro F."/>
            <person name="Royaert S."/>
            <person name="Saski C."/>
            <person name="Jenkins J."/>
            <person name="Podicheti R."/>
            <person name="Zhao M."/>
            <person name="Scheffler B.E."/>
            <person name="Stack J.C."/>
            <person name="Feltus F.A."/>
            <person name="Mustiga G.M."/>
            <person name="Amores F."/>
            <person name="Phillips W."/>
            <person name="Marelli J.P."/>
            <person name="May G.D."/>
            <person name="Shapiro H."/>
            <person name="Ma J."/>
            <person name="Bustamante C.D."/>
            <person name="Schnell R.J."/>
            <person name="Main D."/>
            <person name="Gilbert D."/>
            <person name="Parida L."/>
            <person name="Kuhn D.N."/>
        </authorList>
    </citation>
    <scope>NUCLEOTIDE SEQUENCE [LARGE SCALE GENOMIC DNA]</scope>
    <source>
        <strain evidence="2">cv. Matina 1-6</strain>
    </source>
</reference>